<evidence type="ECO:0000256" key="4">
    <source>
        <dbReference type="ARBA" id="ARBA00022679"/>
    </source>
</evidence>
<feature type="domain" description="Wax synthase" evidence="9">
    <location>
        <begin position="260"/>
        <end position="332"/>
    </location>
</feature>
<dbReference type="PANTHER" id="PTHR31595">
    <property type="entry name" value="LONG-CHAIN-ALCOHOL O-FATTY-ACYLTRANSFERASE 3-RELATED"/>
    <property type="match status" value="1"/>
</dbReference>
<name>A0A8K0JP54_9TREE</name>
<proteinExistence type="inferred from homology"/>
<keyword evidence="7 8" id="KW-0472">Membrane</keyword>
<sequence>MITIDLSTLQPYSPSVLPIITLPFILLYVQAYLLLKYGKQTGPRLVRAALLPVGLWSIGKAWLGYRIMTPKYNIFNFAFGCAAVFYTVLLFSYSLIPTGPHRTHRTTPSLDAAHLICSSRLVGWSSGTPLAPPPYPDLPTDVAEKKFAIDQLKMAAYHYFWSDATMYAFHGLGYRGIGRPQGGSVAQAVGGWIRMMERWGWVREGLSGEKASWERWVLEVGFRWWVGGAMGFAFYQALCLGYHIMAFVGVKFLGNPSSEWPRLMNQPWRSTSLLEFWGKRWHQSQQAFTVPTRLVPKKYRSLVAPFFAFFISAAMHEFGTLTLVGHTSPNWAVAKSFILMACGMTCEILFRRITGKRVQGPVGWVWTWVYFTTATMGLVDTWLTMGIAGGKPIPTPVSLSDQLVEPLRKRYLEKLMG</sequence>
<dbReference type="AlphaFoldDB" id="A0A8K0JP54"/>
<evidence type="ECO:0000256" key="7">
    <source>
        <dbReference type="ARBA" id="ARBA00023136"/>
    </source>
</evidence>
<keyword evidence="5 8" id="KW-0812">Transmembrane</keyword>
<feature type="transmembrane region" description="Helical" evidence="8">
    <location>
        <begin position="302"/>
        <end position="325"/>
    </location>
</feature>
<dbReference type="Pfam" id="PF13813">
    <property type="entry name" value="MBOAT_2"/>
    <property type="match status" value="1"/>
</dbReference>
<dbReference type="GO" id="GO:0016020">
    <property type="term" value="C:membrane"/>
    <property type="evidence" value="ECO:0007669"/>
    <property type="project" value="UniProtKB-SubCell"/>
</dbReference>
<organism evidence="10 11">
    <name type="scientific">Filobasidium floriforme</name>
    <dbReference type="NCBI Taxonomy" id="5210"/>
    <lineage>
        <taxon>Eukaryota</taxon>
        <taxon>Fungi</taxon>
        <taxon>Dikarya</taxon>
        <taxon>Basidiomycota</taxon>
        <taxon>Agaricomycotina</taxon>
        <taxon>Tremellomycetes</taxon>
        <taxon>Filobasidiales</taxon>
        <taxon>Filobasidiaceae</taxon>
        <taxon>Filobasidium</taxon>
    </lineage>
</organism>
<accession>A0A8K0JP54</accession>
<evidence type="ECO:0000256" key="1">
    <source>
        <dbReference type="ARBA" id="ARBA00004141"/>
    </source>
</evidence>
<evidence type="ECO:0000256" key="8">
    <source>
        <dbReference type="SAM" id="Phobius"/>
    </source>
</evidence>
<dbReference type="GO" id="GO:0008374">
    <property type="term" value="F:O-acyltransferase activity"/>
    <property type="evidence" value="ECO:0007669"/>
    <property type="project" value="InterPro"/>
</dbReference>
<comment type="pathway">
    <text evidence="2">Secondary metabolite biosynthesis.</text>
</comment>
<keyword evidence="4" id="KW-0808">Transferase</keyword>
<comment type="subcellular location">
    <subcellularLocation>
        <location evidence="1">Membrane</location>
        <topology evidence="1">Multi-pass membrane protein</topology>
    </subcellularLocation>
</comment>
<keyword evidence="11" id="KW-1185">Reference proteome</keyword>
<evidence type="ECO:0000313" key="10">
    <source>
        <dbReference type="EMBL" id="KAG7562719.1"/>
    </source>
</evidence>
<dbReference type="Proteomes" id="UP000812966">
    <property type="component" value="Unassembled WGS sequence"/>
</dbReference>
<evidence type="ECO:0000256" key="6">
    <source>
        <dbReference type="ARBA" id="ARBA00022989"/>
    </source>
</evidence>
<dbReference type="InterPro" id="IPR032805">
    <property type="entry name" value="Wax_synthase_dom"/>
</dbReference>
<dbReference type="GO" id="GO:0006629">
    <property type="term" value="P:lipid metabolic process"/>
    <property type="evidence" value="ECO:0007669"/>
    <property type="project" value="InterPro"/>
</dbReference>
<feature type="transmembrane region" description="Helical" evidence="8">
    <location>
        <begin position="47"/>
        <end position="68"/>
    </location>
</feature>
<evidence type="ECO:0000313" key="11">
    <source>
        <dbReference type="Proteomes" id="UP000812966"/>
    </source>
</evidence>
<feature type="transmembrane region" description="Helical" evidence="8">
    <location>
        <begin position="16"/>
        <end position="35"/>
    </location>
</feature>
<evidence type="ECO:0000256" key="2">
    <source>
        <dbReference type="ARBA" id="ARBA00005179"/>
    </source>
</evidence>
<dbReference type="EMBL" id="JABELV010000027">
    <property type="protein sequence ID" value="KAG7562719.1"/>
    <property type="molecule type" value="Genomic_DNA"/>
</dbReference>
<gene>
    <name evidence="10" type="ORF">FFLO_01879</name>
</gene>
<protein>
    <recommendedName>
        <fullName evidence="9">Wax synthase domain-containing protein</fullName>
    </recommendedName>
</protein>
<dbReference type="PANTHER" id="PTHR31595:SF57">
    <property type="entry name" value="OS04G0481900 PROTEIN"/>
    <property type="match status" value="1"/>
</dbReference>
<evidence type="ECO:0000259" key="9">
    <source>
        <dbReference type="Pfam" id="PF13813"/>
    </source>
</evidence>
<dbReference type="InterPro" id="IPR044851">
    <property type="entry name" value="Wax_synthase"/>
</dbReference>
<evidence type="ECO:0000256" key="5">
    <source>
        <dbReference type="ARBA" id="ARBA00022692"/>
    </source>
</evidence>
<feature type="transmembrane region" description="Helical" evidence="8">
    <location>
        <begin position="331"/>
        <end position="350"/>
    </location>
</feature>
<comment type="caution">
    <text evidence="10">The sequence shown here is derived from an EMBL/GenBank/DDBJ whole genome shotgun (WGS) entry which is preliminary data.</text>
</comment>
<feature type="transmembrane region" description="Helical" evidence="8">
    <location>
        <begin position="74"/>
        <end position="96"/>
    </location>
</feature>
<evidence type="ECO:0000256" key="3">
    <source>
        <dbReference type="ARBA" id="ARBA00007282"/>
    </source>
</evidence>
<keyword evidence="6 8" id="KW-1133">Transmembrane helix</keyword>
<comment type="similarity">
    <text evidence="3">Belongs to the wax synthase family.</text>
</comment>
<reference evidence="10" key="1">
    <citation type="submission" date="2020-04" db="EMBL/GenBank/DDBJ databases">
        <title>Analysis of mating type loci in Filobasidium floriforme.</title>
        <authorList>
            <person name="Nowrousian M."/>
        </authorList>
    </citation>
    <scope>NUCLEOTIDE SEQUENCE</scope>
    <source>
        <strain evidence="10">CBS 6242</strain>
    </source>
</reference>